<dbReference type="Proteomes" id="UP000054359">
    <property type="component" value="Unassembled WGS sequence"/>
</dbReference>
<gene>
    <name evidence="3" type="ORF">X975_11345</name>
</gene>
<dbReference type="Pfam" id="PF00069">
    <property type="entry name" value="Pkinase"/>
    <property type="match status" value="1"/>
</dbReference>
<dbReference type="OMA" id="MCGQNRK"/>
<dbReference type="InterPro" id="IPR008271">
    <property type="entry name" value="Ser/Thr_kinase_AS"/>
</dbReference>
<evidence type="ECO:0000256" key="1">
    <source>
        <dbReference type="ARBA" id="ARBA00012513"/>
    </source>
</evidence>
<dbReference type="Gene3D" id="1.10.510.10">
    <property type="entry name" value="Transferase(Phosphotransferase) domain 1"/>
    <property type="match status" value="1"/>
</dbReference>
<dbReference type="STRING" id="407821.A0A087TAJ5"/>
<dbReference type="SUPFAM" id="SSF56112">
    <property type="entry name" value="Protein kinase-like (PK-like)"/>
    <property type="match status" value="1"/>
</dbReference>
<dbReference type="GO" id="GO:0005524">
    <property type="term" value="F:ATP binding"/>
    <property type="evidence" value="ECO:0007669"/>
    <property type="project" value="InterPro"/>
</dbReference>
<name>A0A087TAJ5_STEMI</name>
<keyword evidence="4" id="KW-1185">Reference proteome</keyword>
<evidence type="ECO:0000259" key="2">
    <source>
        <dbReference type="PROSITE" id="PS50011"/>
    </source>
</evidence>
<dbReference type="PROSITE" id="PS50011">
    <property type="entry name" value="PROTEIN_KINASE_DOM"/>
    <property type="match status" value="1"/>
</dbReference>
<organism evidence="3 4">
    <name type="scientific">Stegodyphus mimosarum</name>
    <name type="common">African social velvet spider</name>
    <dbReference type="NCBI Taxonomy" id="407821"/>
    <lineage>
        <taxon>Eukaryota</taxon>
        <taxon>Metazoa</taxon>
        <taxon>Ecdysozoa</taxon>
        <taxon>Arthropoda</taxon>
        <taxon>Chelicerata</taxon>
        <taxon>Arachnida</taxon>
        <taxon>Araneae</taxon>
        <taxon>Araneomorphae</taxon>
        <taxon>Entelegynae</taxon>
        <taxon>Eresoidea</taxon>
        <taxon>Eresidae</taxon>
        <taxon>Stegodyphus</taxon>
    </lineage>
</organism>
<evidence type="ECO:0000313" key="4">
    <source>
        <dbReference type="Proteomes" id="UP000054359"/>
    </source>
</evidence>
<dbReference type="InterPro" id="IPR011009">
    <property type="entry name" value="Kinase-like_dom_sf"/>
</dbReference>
<proteinExistence type="predicted"/>
<dbReference type="PANTHER" id="PTHR11909">
    <property type="entry name" value="CASEIN KINASE-RELATED"/>
    <property type="match status" value="1"/>
</dbReference>
<sequence>MVLERFDEDLQKLLNENGKMFPVKTVCLIGLSVLNVLEYIHSSGYLHGDIKAANLLLGHKKGTENQVYLVDMGLACKYQREGVHKKDLPDVKKAHNGTPEFTSRDAHRGSFSRRSDLEVLCYNLLQWLCGELPWEHCVSDNNKLQREKEGCMANLDEFLKKLFPDRDCPGIKRNRLIYYFSIRNK</sequence>
<dbReference type="PROSITE" id="PS00108">
    <property type="entry name" value="PROTEIN_KINASE_ST"/>
    <property type="match status" value="1"/>
</dbReference>
<feature type="domain" description="Protein kinase" evidence="2">
    <location>
        <begin position="1"/>
        <end position="185"/>
    </location>
</feature>
<keyword evidence="3" id="KW-0418">Kinase</keyword>
<dbReference type="InterPro" id="IPR050235">
    <property type="entry name" value="CK1_Ser-Thr_kinase"/>
</dbReference>
<protein>
    <recommendedName>
        <fullName evidence="1">non-specific serine/threonine protein kinase</fullName>
        <ecNumber evidence="1">2.7.11.1</ecNumber>
    </recommendedName>
</protein>
<dbReference type="SMART" id="SM00220">
    <property type="entry name" value="S_TKc"/>
    <property type="match status" value="1"/>
</dbReference>
<dbReference type="EC" id="2.7.11.1" evidence="1"/>
<feature type="non-terminal residue" evidence="3">
    <location>
        <position position="185"/>
    </location>
</feature>
<dbReference type="OrthoDB" id="2687620at2759"/>
<dbReference type="GO" id="GO:0004674">
    <property type="term" value="F:protein serine/threonine kinase activity"/>
    <property type="evidence" value="ECO:0007669"/>
    <property type="project" value="UniProtKB-EC"/>
</dbReference>
<dbReference type="EMBL" id="KK114308">
    <property type="protein sequence ID" value="KFM62134.1"/>
    <property type="molecule type" value="Genomic_DNA"/>
</dbReference>
<reference evidence="3 4" key="1">
    <citation type="submission" date="2013-11" db="EMBL/GenBank/DDBJ databases">
        <title>Genome sequencing of Stegodyphus mimosarum.</title>
        <authorList>
            <person name="Bechsgaard J."/>
        </authorList>
    </citation>
    <scope>NUCLEOTIDE SEQUENCE [LARGE SCALE GENOMIC DNA]</scope>
</reference>
<dbReference type="AlphaFoldDB" id="A0A087TAJ5"/>
<evidence type="ECO:0000313" key="3">
    <source>
        <dbReference type="EMBL" id="KFM62134.1"/>
    </source>
</evidence>
<dbReference type="InterPro" id="IPR000719">
    <property type="entry name" value="Prot_kinase_dom"/>
</dbReference>
<keyword evidence="3" id="KW-0808">Transferase</keyword>
<accession>A0A087TAJ5</accession>